<dbReference type="EMBL" id="DF973377">
    <property type="protein sequence ID" value="GAU28667.1"/>
    <property type="molecule type" value="Genomic_DNA"/>
</dbReference>
<dbReference type="Proteomes" id="UP000242715">
    <property type="component" value="Unassembled WGS sequence"/>
</dbReference>
<name>A0A2Z6NGA6_TRISU</name>
<evidence type="ECO:0000313" key="1">
    <source>
        <dbReference type="EMBL" id="GAU28667.1"/>
    </source>
</evidence>
<gene>
    <name evidence="1" type="ORF">TSUD_159490</name>
</gene>
<reference evidence="2" key="1">
    <citation type="journal article" date="2017" name="Front. Plant Sci.">
        <title>Climate Clever Clovers: New Paradigm to Reduce the Environmental Footprint of Ruminants by Breeding Low Methanogenic Forages Utilizing Haplotype Variation.</title>
        <authorList>
            <person name="Kaur P."/>
            <person name="Appels R."/>
            <person name="Bayer P.E."/>
            <person name="Keeble-Gagnere G."/>
            <person name="Wang J."/>
            <person name="Hirakawa H."/>
            <person name="Shirasawa K."/>
            <person name="Vercoe P."/>
            <person name="Stefanova K."/>
            <person name="Durmic Z."/>
            <person name="Nichols P."/>
            <person name="Revell C."/>
            <person name="Isobe S.N."/>
            <person name="Edwards D."/>
            <person name="Erskine W."/>
        </authorList>
    </citation>
    <scope>NUCLEOTIDE SEQUENCE [LARGE SCALE GENOMIC DNA]</scope>
    <source>
        <strain evidence="2">cv. Daliak</strain>
    </source>
</reference>
<keyword evidence="2" id="KW-1185">Reference proteome</keyword>
<sequence>MVPTIGRLWFLVNLCVDSEGLGWSFRGGYYLRCFVHDAGLKNQEERHKNKEKEAVMIREKKPGYDHFLQSGLLLIRGKKEPRPSIVVFRYGDHPRGRQLLSINCRGHGEFLQDEDLLELFLIFLERCVGS</sequence>
<accession>A0A2Z6NGA6</accession>
<dbReference type="AlphaFoldDB" id="A0A2Z6NGA6"/>
<proteinExistence type="predicted"/>
<evidence type="ECO:0000313" key="2">
    <source>
        <dbReference type="Proteomes" id="UP000242715"/>
    </source>
</evidence>
<protein>
    <submittedName>
        <fullName evidence="1">Uncharacterized protein</fullName>
    </submittedName>
</protein>
<organism evidence="1 2">
    <name type="scientific">Trifolium subterraneum</name>
    <name type="common">Subterranean clover</name>
    <dbReference type="NCBI Taxonomy" id="3900"/>
    <lineage>
        <taxon>Eukaryota</taxon>
        <taxon>Viridiplantae</taxon>
        <taxon>Streptophyta</taxon>
        <taxon>Embryophyta</taxon>
        <taxon>Tracheophyta</taxon>
        <taxon>Spermatophyta</taxon>
        <taxon>Magnoliopsida</taxon>
        <taxon>eudicotyledons</taxon>
        <taxon>Gunneridae</taxon>
        <taxon>Pentapetalae</taxon>
        <taxon>rosids</taxon>
        <taxon>fabids</taxon>
        <taxon>Fabales</taxon>
        <taxon>Fabaceae</taxon>
        <taxon>Papilionoideae</taxon>
        <taxon>50 kb inversion clade</taxon>
        <taxon>NPAAA clade</taxon>
        <taxon>Hologalegina</taxon>
        <taxon>IRL clade</taxon>
        <taxon>Trifolieae</taxon>
        <taxon>Trifolium</taxon>
    </lineage>
</organism>